<accession>A0A9Q1MH36</accession>
<keyword evidence="2" id="KW-1185">Reference proteome</keyword>
<dbReference type="EMBL" id="JAJAGQ010000006">
    <property type="protein sequence ID" value="KAJ8560123.1"/>
    <property type="molecule type" value="Genomic_DNA"/>
</dbReference>
<evidence type="ECO:0000313" key="1">
    <source>
        <dbReference type="EMBL" id="KAJ8560123.1"/>
    </source>
</evidence>
<proteinExistence type="predicted"/>
<dbReference type="Proteomes" id="UP001152561">
    <property type="component" value="Unassembled WGS sequence"/>
</dbReference>
<sequence>MSFRSTSIEKCSLTLGFAEFGNNNNDNKTVSFLIKFTYSLLESQHSLSLFLVEDPALSCRLGVYCAVCV</sequence>
<comment type="caution">
    <text evidence="1">The sequence shown here is derived from an EMBL/GenBank/DDBJ whole genome shotgun (WGS) entry which is preliminary data.</text>
</comment>
<gene>
    <name evidence="1" type="ORF">K7X08_004181</name>
</gene>
<reference evidence="2" key="1">
    <citation type="journal article" date="2023" name="Proc. Natl. Acad. Sci. U.S.A.">
        <title>Genomic and structural basis for evolution of tropane alkaloid biosynthesis.</title>
        <authorList>
            <person name="Wanga Y.-J."/>
            <person name="Taina T."/>
            <person name="Yua J.-Y."/>
            <person name="Lia J."/>
            <person name="Xua B."/>
            <person name="Chenc J."/>
            <person name="D'Auriad J.C."/>
            <person name="Huanga J.-P."/>
            <person name="Huanga S.-X."/>
        </authorList>
    </citation>
    <scope>NUCLEOTIDE SEQUENCE [LARGE SCALE GENOMIC DNA]</scope>
    <source>
        <strain evidence="2">cv. KIB-2019</strain>
    </source>
</reference>
<organism evidence="1 2">
    <name type="scientific">Anisodus acutangulus</name>
    <dbReference type="NCBI Taxonomy" id="402998"/>
    <lineage>
        <taxon>Eukaryota</taxon>
        <taxon>Viridiplantae</taxon>
        <taxon>Streptophyta</taxon>
        <taxon>Embryophyta</taxon>
        <taxon>Tracheophyta</taxon>
        <taxon>Spermatophyta</taxon>
        <taxon>Magnoliopsida</taxon>
        <taxon>eudicotyledons</taxon>
        <taxon>Gunneridae</taxon>
        <taxon>Pentapetalae</taxon>
        <taxon>asterids</taxon>
        <taxon>lamiids</taxon>
        <taxon>Solanales</taxon>
        <taxon>Solanaceae</taxon>
        <taxon>Solanoideae</taxon>
        <taxon>Hyoscyameae</taxon>
        <taxon>Anisodus</taxon>
    </lineage>
</organism>
<evidence type="ECO:0000313" key="2">
    <source>
        <dbReference type="Proteomes" id="UP001152561"/>
    </source>
</evidence>
<protein>
    <submittedName>
        <fullName evidence="1">Uncharacterized protein</fullName>
    </submittedName>
</protein>
<name>A0A9Q1MH36_9SOLA</name>
<dbReference type="AlphaFoldDB" id="A0A9Q1MH36"/>